<accession>A0A521FYC1</accession>
<proteinExistence type="predicted"/>
<organism evidence="1 2">
    <name type="scientific">Candidatus Electronema aureum</name>
    <dbReference type="NCBI Taxonomy" id="2005002"/>
    <lineage>
        <taxon>Bacteria</taxon>
        <taxon>Pseudomonadati</taxon>
        <taxon>Thermodesulfobacteriota</taxon>
        <taxon>Desulfobulbia</taxon>
        <taxon>Desulfobulbales</taxon>
        <taxon>Desulfobulbaceae</taxon>
        <taxon>Candidatus Electronema</taxon>
    </lineage>
</organism>
<dbReference type="AlphaFoldDB" id="A0A521FYC1"/>
<keyword evidence="2" id="KW-1185">Reference proteome</keyword>
<evidence type="ECO:0000313" key="2">
    <source>
        <dbReference type="Proteomes" id="UP000316238"/>
    </source>
</evidence>
<protein>
    <submittedName>
        <fullName evidence="1">Uncharacterized protein</fullName>
    </submittedName>
</protein>
<comment type="caution">
    <text evidence="1">The sequence shown here is derived from an EMBL/GenBank/DDBJ whole genome shotgun (WGS) entry which is preliminary data.</text>
</comment>
<evidence type="ECO:0000313" key="1">
    <source>
        <dbReference type="EMBL" id="TAA73764.1"/>
    </source>
</evidence>
<gene>
    <name evidence="1" type="ORF">CDV28_1628</name>
</gene>
<name>A0A521FYC1_9BACT</name>
<reference evidence="1" key="1">
    <citation type="submission" date="2017-07" db="EMBL/GenBank/DDBJ databases">
        <title>The cable genome - Insights into the physiology and evolution of filamentous bacteria capable of sulfide oxidation via long distance electron transfer.</title>
        <authorList>
            <person name="Thorup C."/>
            <person name="Bjerg J.T."/>
            <person name="Schreiber L."/>
            <person name="Nielsen L.P."/>
            <person name="Kjeldsen K.U."/>
            <person name="Boesen T."/>
            <person name="Boggild A."/>
            <person name="Meysman F."/>
            <person name="Geelhoed J."/>
            <person name="Schramm A."/>
        </authorList>
    </citation>
    <scope>NUCLEOTIDE SEQUENCE [LARGE SCALE GENOMIC DNA]</scope>
    <source>
        <strain evidence="1">GS</strain>
    </source>
</reference>
<sequence length="60" mass="6827">MIGIILNSKELDAANPTLNGQITNNNNINNQLFLLMFSPDKMIFLHFFEKGNMLMRGLNT</sequence>
<dbReference type="EMBL" id="NQJD01000062">
    <property type="protein sequence ID" value="TAA73764.1"/>
    <property type="molecule type" value="Genomic_DNA"/>
</dbReference>
<dbReference type="Proteomes" id="UP000316238">
    <property type="component" value="Unassembled WGS sequence"/>
</dbReference>